<accession>A0A0P6XWE9</accession>
<feature type="transmembrane region" description="Helical" evidence="1">
    <location>
        <begin position="7"/>
        <end position="29"/>
    </location>
</feature>
<name>A0A0P6XWE9_9CHLR</name>
<sequence>MEKRRSPWIAIILAVVIGLMVIVLLNGVIRPTTVVVARVAIAPGTRLTADLLELRTIPAQARPRDAFERIEDLQDKVLAVGRAPGDYIVASALGETAQAGIPANLPADHLAVAVKVDLATGIAGLLREGQTVTLIGMLSPDVLQSVVSAPIPVNSSFLAQPTSEAVVAGLPTPTPTPTPTPAPPMAPLARIAISGLKVLMVPQSFRYEELPGGSTQEQLFASARTVSAAQEGNVIVLDVPATPIEIVPGLPVNPTTLIVALSKYGSLYLTLESAEGFQAPDILTLNLADLYDAMNEDRGGK</sequence>
<keyword evidence="1" id="KW-0812">Transmembrane</keyword>
<proteinExistence type="predicted"/>
<dbReference type="EMBL" id="LGHJ01000008">
    <property type="protein sequence ID" value="KPL77761.1"/>
    <property type="molecule type" value="Genomic_DNA"/>
</dbReference>
<reference evidence="3 4" key="1">
    <citation type="submission" date="2015-07" db="EMBL/GenBank/DDBJ databases">
        <title>Draft genome of Bellilinea caldifistulae DSM 17877.</title>
        <authorList>
            <person name="Hemp J."/>
            <person name="Ward L.M."/>
            <person name="Pace L.A."/>
            <person name="Fischer W.W."/>
        </authorList>
    </citation>
    <scope>NUCLEOTIDE SEQUENCE [LARGE SCALE GENOMIC DNA]</scope>
    <source>
        <strain evidence="3 4">GOMI-1</strain>
    </source>
</reference>
<dbReference type="CDD" id="cd11614">
    <property type="entry name" value="SAF_CpaB_FlgA_like"/>
    <property type="match status" value="1"/>
</dbReference>
<feature type="domain" description="SAF" evidence="2">
    <location>
        <begin position="32"/>
        <end position="94"/>
    </location>
</feature>
<organism evidence="3 4">
    <name type="scientific">Bellilinea caldifistulae</name>
    <dbReference type="NCBI Taxonomy" id="360411"/>
    <lineage>
        <taxon>Bacteria</taxon>
        <taxon>Bacillati</taxon>
        <taxon>Chloroflexota</taxon>
        <taxon>Anaerolineae</taxon>
        <taxon>Anaerolineales</taxon>
        <taxon>Anaerolineaceae</taxon>
        <taxon>Bellilinea</taxon>
    </lineage>
</organism>
<gene>
    <name evidence="3" type="ORF">AC812_02630</name>
</gene>
<keyword evidence="4" id="KW-1185">Reference proteome</keyword>
<dbReference type="STRING" id="360411.AC812_02630"/>
<evidence type="ECO:0000256" key="1">
    <source>
        <dbReference type="SAM" id="Phobius"/>
    </source>
</evidence>
<evidence type="ECO:0000313" key="4">
    <source>
        <dbReference type="Proteomes" id="UP000050514"/>
    </source>
</evidence>
<dbReference type="AlphaFoldDB" id="A0A0P6XWE9"/>
<evidence type="ECO:0000259" key="2">
    <source>
        <dbReference type="SMART" id="SM00858"/>
    </source>
</evidence>
<dbReference type="InterPro" id="IPR013974">
    <property type="entry name" value="SAF"/>
</dbReference>
<dbReference type="SMART" id="SM00858">
    <property type="entry name" value="SAF"/>
    <property type="match status" value="1"/>
</dbReference>
<dbReference type="Proteomes" id="UP000050514">
    <property type="component" value="Unassembled WGS sequence"/>
</dbReference>
<dbReference type="RefSeq" id="WP_061914325.1">
    <property type="nucleotide sequence ID" value="NZ_DF967971.1"/>
</dbReference>
<comment type="caution">
    <text evidence="3">The sequence shown here is derived from an EMBL/GenBank/DDBJ whole genome shotgun (WGS) entry which is preliminary data.</text>
</comment>
<keyword evidence="1" id="KW-1133">Transmembrane helix</keyword>
<evidence type="ECO:0000313" key="3">
    <source>
        <dbReference type="EMBL" id="KPL77761.1"/>
    </source>
</evidence>
<protein>
    <recommendedName>
        <fullName evidence="2">SAF domain-containing protein</fullName>
    </recommendedName>
</protein>
<keyword evidence="1" id="KW-0472">Membrane</keyword>
<dbReference type="Pfam" id="PF08666">
    <property type="entry name" value="SAF"/>
    <property type="match status" value="1"/>
</dbReference>
<dbReference type="OrthoDB" id="155080at2"/>